<accession>A0AA40KJT7</accession>
<dbReference type="Proteomes" id="UP001177670">
    <property type="component" value="Unassembled WGS sequence"/>
</dbReference>
<dbReference type="EMBL" id="JAHYIQ010000022">
    <property type="protein sequence ID" value="KAK1122711.1"/>
    <property type="molecule type" value="Genomic_DNA"/>
</dbReference>
<protein>
    <submittedName>
        <fullName evidence="1">Uncharacterized protein</fullName>
    </submittedName>
</protein>
<reference evidence="1" key="1">
    <citation type="submission" date="2021-10" db="EMBL/GenBank/DDBJ databases">
        <title>Melipona bicolor Genome sequencing and assembly.</title>
        <authorList>
            <person name="Araujo N.S."/>
            <person name="Arias M.C."/>
        </authorList>
    </citation>
    <scope>NUCLEOTIDE SEQUENCE</scope>
    <source>
        <strain evidence="1">USP_2M_L1-L4_2017</strain>
        <tissue evidence="1">Whole body</tissue>
    </source>
</reference>
<gene>
    <name evidence="1" type="ORF">K0M31_009155</name>
</gene>
<organism evidence="1 2">
    <name type="scientific">Melipona bicolor</name>
    <dbReference type="NCBI Taxonomy" id="60889"/>
    <lineage>
        <taxon>Eukaryota</taxon>
        <taxon>Metazoa</taxon>
        <taxon>Ecdysozoa</taxon>
        <taxon>Arthropoda</taxon>
        <taxon>Hexapoda</taxon>
        <taxon>Insecta</taxon>
        <taxon>Pterygota</taxon>
        <taxon>Neoptera</taxon>
        <taxon>Endopterygota</taxon>
        <taxon>Hymenoptera</taxon>
        <taxon>Apocrita</taxon>
        <taxon>Aculeata</taxon>
        <taxon>Apoidea</taxon>
        <taxon>Anthophila</taxon>
        <taxon>Apidae</taxon>
        <taxon>Melipona</taxon>
    </lineage>
</organism>
<name>A0AA40KJT7_9HYME</name>
<evidence type="ECO:0000313" key="2">
    <source>
        <dbReference type="Proteomes" id="UP001177670"/>
    </source>
</evidence>
<evidence type="ECO:0000313" key="1">
    <source>
        <dbReference type="EMBL" id="KAK1122711.1"/>
    </source>
</evidence>
<comment type="caution">
    <text evidence="1">The sequence shown here is derived from an EMBL/GenBank/DDBJ whole genome shotgun (WGS) entry which is preliminary data.</text>
</comment>
<proteinExistence type="predicted"/>
<keyword evidence="2" id="KW-1185">Reference proteome</keyword>
<dbReference type="AlphaFoldDB" id="A0AA40KJT7"/>
<sequence>MGGGQWLPVDYHGKYSGREFPPPNDNVKTALMFLADFSLGQLRERKGESDTRPWGNSLLRLQRHRIVSSFLTKLKPL</sequence>